<evidence type="ECO:0000256" key="1">
    <source>
        <dbReference type="SAM" id="MobiDB-lite"/>
    </source>
</evidence>
<dbReference type="Proteomes" id="UP000799444">
    <property type="component" value="Unassembled WGS sequence"/>
</dbReference>
<dbReference type="CDD" id="cd19481">
    <property type="entry name" value="RecA-like_protease"/>
    <property type="match status" value="1"/>
</dbReference>
<evidence type="ECO:0000313" key="4">
    <source>
        <dbReference type="Proteomes" id="UP000799444"/>
    </source>
</evidence>
<evidence type="ECO:0000259" key="2">
    <source>
        <dbReference type="SMART" id="SM00382"/>
    </source>
</evidence>
<dbReference type="SUPFAM" id="SSF52540">
    <property type="entry name" value="P-loop containing nucleoside triphosphate hydrolases"/>
    <property type="match status" value="1"/>
</dbReference>
<comment type="caution">
    <text evidence="3">The sequence shown here is derived from an EMBL/GenBank/DDBJ whole genome shotgun (WGS) entry which is preliminary data.</text>
</comment>
<dbReference type="GO" id="GO:0016887">
    <property type="term" value="F:ATP hydrolysis activity"/>
    <property type="evidence" value="ECO:0007669"/>
    <property type="project" value="InterPro"/>
</dbReference>
<dbReference type="AlphaFoldDB" id="A0A9P4QUC1"/>
<keyword evidence="4" id="KW-1185">Reference proteome</keyword>
<dbReference type="InterPro" id="IPR003593">
    <property type="entry name" value="AAA+_ATPase"/>
</dbReference>
<dbReference type="Gene3D" id="3.40.50.300">
    <property type="entry name" value="P-loop containing nucleotide triphosphate hydrolases"/>
    <property type="match status" value="1"/>
</dbReference>
<feature type="domain" description="AAA+ ATPase" evidence="2">
    <location>
        <begin position="452"/>
        <end position="579"/>
    </location>
</feature>
<keyword evidence="3" id="KW-0378">Hydrolase</keyword>
<organism evidence="3 4">
    <name type="scientific">Polyplosphaeria fusca</name>
    <dbReference type="NCBI Taxonomy" id="682080"/>
    <lineage>
        <taxon>Eukaryota</taxon>
        <taxon>Fungi</taxon>
        <taxon>Dikarya</taxon>
        <taxon>Ascomycota</taxon>
        <taxon>Pezizomycotina</taxon>
        <taxon>Dothideomycetes</taxon>
        <taxon>Pleosporomycetidae</taxon>
        <taxon>Pleosporales</taxon>
        <taxon>Tetraplosphaeriaceae</taxon>
        <taxon>Polyplosphaeria</taxon>
    </lineage>
</organism>
<dbReference type="OrthoDB" id="10042665at2759"/>
<evidence type="ECO:0000313" key="3">
    <source>
        <dbReference type="EMBL" id="KAF2731740.1"/>
    </source>
</evidence>
<feature type="region of interest" description="Disordered" evidence="1">
    <location>
        <begin position="1"/>
        <end position="41"/>
    </location>
</feature>
<sequence>MTVDVSSGGGSSTALNGDNATNATATNSFAPEGSLTSSKSIYAGSKDKDKKITWLDHEPEDVVEAAENEETAQHALITRLQKAEDSRKKYELHSIIIQSPHLKSALGEILKDYPGVCCELKRLVFEAPFQPFVHRWNEFQEYRARDDIDDITKEHLSLLNDVLKEELKDIIKAFADYVAHGVVTYEYIWTIFQPGQLMYSEVHHGSPSAFRFRSGKNVKLQCGPAYQLTMEAVDWNGNYFGRHLERIHIMEFLGIVKIVKLPAYPLASHPARAKIEDFLVKRGQRFEELAGCHYKEYKGFAVTWDREGKEVLTNVQGRIVVDSDTFRRFAPTYVPGIEPLAAKEGAPEPEADLGTTEVEEESYIFGKQQEAKRLRLTRELQLICLPRVRGYSLKKKMWLLFYLDSIHEINFNNNAFESLVLPEDQKELILSFAESQAMNRSSFDDVISGKGRGHITLLSGPPGVGKTLTAESVSEHMHSPLYMMSAGDLGINPDQVEAKLNNILEMMSKWNAVLLLDECDVFLEKRSSHDLERNKLVSIFLRVLEYYEGILFLTTNRIDNIDPAFQSRIHVSMAYPNLTSESRRHIWASFLASLERPKNFSEQDLDELAKVQLNGRQIKNMLKSATLLSARKKVPLERKWVDMVLAIERRRPGVGDDF</sequence>
<feature type="compositionally biased region" description="Low complexity" evidence="1">
    <location>
        <begin position="12"/>
        <end position="27"/>
    </location>
</feature>
<protein>
    <submittedName>
        <fullName evidence="3">P-loop containing nucleoside triphosphate hydrolase protein</fullName>
    </submittedName>
</protein>
<dbReference type="Pfam" id="PF22942">
    <property type="entry name" value="DUF7025"/>
    <property type="match status" value="1"/>
</dbReference>
<dbReference type="Pfam" id="PF00004">
    <property type="entry name" value="AAA"/>
    <property type="match status" value="1"/>
</dbReference>
<gene>
    <name evidence="3" type="ORF">EJ04DRAFT_514395</name>
</gene>
<dbReference type="SMART" id="SM00382">
    <property type="entry name" value="AAA"/>
    <property type="match status" value="1"/>
</dbReference>
<dbReference type="GO" id="GO:0005524">
    <property type="term" value="F:ATP binding"/>
    <property type="evidence" value="ECO:0007669"/>
    <property type="project" value="InterPro"/>
</dbReference>
<dbReference type="InterPro" id="IPR027417">
    <property type="entry name" value="P-loop_NTPase"/>
</dbReference>
<dbReference type="InterPro" id="IPR003959">
    <property type="entry name" value="ATPase_AAA_core"/>
</dbReference>
<dbReference type="InterPro" id="IPR054289">
    <property type="entry name" value="DUF7025"/>
</dbReference>
<reference evidence="3" key="1">
    <citation type="journal article" date="2020" name="Stud. Mycol.">
        <title>101 Dothideomycetes genomes: a test case for predicting lifestyles and emergence of pathogens.</title>
        <authorList>
            <person name="Haridas S."/>
            <person name="Albert R."/>
            <person name="Binder M."/>
            <person name="Bloem J."/>
            <person name="Labutti K."/>
            <person name="Salamov A."/>
            <person name="Andreopoulos B."/>
            <person name="Baker S."/>
            <person name="Barry K."/>
            <person name="Bills G."/>
            <person name="Bluhm B."/>
            <person name="Cannon C."/>
            <person name="Castanera R."/>
            <person name="Culley D."/>
            <person name="Daum C."/>
            <person name="Ezra D."/>
            <person name="Gonzalez J."/>
            <person name="Henrissat B."/>
            <person name="Kuo A."/>
            <person name="Liang C."/>
            <person name="Lipzen A."/>
            <person name="Lutzoni F."/>
            <person name="Magnuson J."/>
            <person name="Mondo S."/>
            <person name="Nolan M."/>
            <person name="Ohm R."/>
            <person name="Pangilinan J."/>
            <person name="Park H.-J."/>
            <person name="Ramirez L."/>
            <person name="Alfaro M."/>
            <person name="Sun H."/>
            <person name="Tritt A."/>
            <person name="Yoshinaga Y."/>
            <person name="Zwiers L.-H."/>
            <person name="Turgeon B."/>
            <person name="Goodwin S."/>
            <person name="Spatafora J."/>
            <person name="Crous P."/>
            <person name="Grigoriev I."/>
        </authorList>
    </citation>
    <scope>NUCLEOTIDE SEQUENCE</scope>
    <source>
        <strain evidence="3">CBS 125425</strain>
    </source>
</reference>
<name>A0A9P4QUC1_9PLEO</name>
<proteinExistence type="predicted"/>
<dbReference type="EMBL" id="ML996190">
    <property type="protein sequence ID" value="KAF2731740.1"/>
    <property type="molecule type" value="Genomic_DNA"/>
</dbReference>
<dbReference type="PANTHER" id="PTHR46411">
    <property type="entry name" value="FAMILY ATPASE, PUTATIVE-RELATED"/>
    <property type="match status" value="1"/>
</dbReference>
<dbReference type="PANTHER" id="PTHR46411:SF3">
    <property type="entry name" value="AAA+ ATPASE DOMAIN-CONTAINING PROTEIN"/>
    <property type="match status" value="1"/>
</dbReference>
<accession>A0A9P4QUC1</accession>